<dbReference type="RefSeq" id="XP_038842147.1">
    <property type="nucleotide sequence ID" value="XM_038986219.1"/>
</dbReference>
<reference evidence="5" key="1">
    <citation type="submission" date="2025-08" db="UniProtKB">
        <authorList>
            <consortium name="RefSeq"/>
        </authorList>
    </citation>
    <scope>IDENTIFICATION</scope>
    <source>
        <tissue evidence="5">White muscle</tissue>
    </source>
</reference>
<dbReference type="AlphaFoldDB" id="A0A8U0QEZ0"/>
<dbReference type="PANTHER" id="PTHR21661:SF78">
    <property type="entry name" value="EPOXIDE HYDROLASE 1"/>
    <property type="match status" value="1"/>
</dbReference>
<comment type="similarity">
    <text evidence="1">Belongs to the peptidase S33 family.</text>
</comment>
<dbReference type="GeneID" id="120041286"/>
<dbReference type="SUPFAM" id="SSF53474">
    <property type="entry name" value="alpha/beta-Hydrolases"/>
    <property type="match status" value="1"/>
</dbReference>
<dbReference type="PANTHER" id="PTHR21661">
    <property type="entry name" value="EPOXIDE HYDROLASE 1-RELATED"/>
    <property type="match status" value="1"/>
</dbReference>
<organism evidence="4 5">
    <name type="scientific">Salvelinus namaycush</name>
    <name type="common">Lake trout</name>
    <name type="synonym">Salmo namaycush</name>
    <dbReference type="NCBI Taxonomy" id="8040"/>
    <lineage>
        <taxon>Eukaryota</taxon>
        <taxon>Metazoa</taxon>
        <taxon>Chordata</taxon>
        <taxon>Craniata</taxon>
        <taxon>Vertebrata</taxon>
        <taxon>Euteleostomi</taxon>
        <taxon>Actinopterygii</taxon>
        <taxon>Neopterygii</taxon>
        <taxon>Teleostei</taxon>
        <taxon>Protacanthopterygii</taxon>
        <taxon>Salmoniformes</taxon>
        <taxon>Salmonidae</taxon>
        <taxon>Salmoninae</taxon>
        <taxon>Salvelinus</taxon>
    </lineage>
</organism>
<feature type="region of interest" description="Disordered" evidence="3">
    <location>
        <begin position="26"/>
        <end position="50"/>
    </location>
</feature>
<dbReference type="GO" id="GO:0019369">
    <property type="term" value="P:arachidonate metabolic process"/>
    <property type="evidence" value="ECO:0007669"/>
    <property type="project" value="TreeGrafter"/>
</dbReference>
<sequence length="201" mass="23226">MPKNFARKRDQRYILYRIQCVTTRAGQNDFSEEPPATETSGRRSPKTQTTTIKYINTPNSSNANDISSGQMKSEDVVVSRFSTWTDFNNREDGGLERKFTLTNIMIYYTTGSIVSSMRFYKENLKTNIENRLDNKTGVYVPTGLAAFPNELMHVPQSWARDRFRNIYSYSYMPRGGHFAAFEEPQLLADDLLQFVKKVEKL</sequence>
<dbReference type="PRINTS" id="PR00412">
    <property type="entry name" value="EPOXHYDRLASE"/>
</dbReference>
<gene>
    <name evidence="5" type="primary">LOC120041286</name>
</gene>
<dbReference type="KEGG" id="snh:120041286"/>
<dbReference type="Gene3D" id="3.40.50.1820">
    <property type="entry name" value="alpha/beta hydrolase"/>
    <property type="match status" value="1"/>
</dbReference>
<keyword evidence="4" id="KW-1185">Reference proteome</keyword>
<name>A0A8U0QEZ0_SALNM</name>
<dbReference type="GO" id="GO:0004301">
    <property type="term" value="F:epoxide hydrolase activity"/>
    <property type="evidence" value="ECO:0007669"/>
    <property type="project" value="TreeGrafter"/>
</dbReference>
<accession>A0A8U0QEZ0</accession>
<evidence type="ECO:0000256" key="1">
    <source>
        <dbReference type="ARBA" id="ARBA00010088"/>
    </source>
</evidence>
<dbReference type="InterPro" id="IPR029058">
    <property type="entry name" value="AB_hydrolase_fold"/>
</dbReference>
<evidence type="ECO:0000256" key="3">
    <source>
        <dbReference type="SAM" id="MobiDB-lite"/>
    </source>
</evidence>
<evidence type="ECO:0000313" key="4">
    <source>
        <dbReference type="Proteomes" id="UP000808372"/>
    </source>
</evidence>
<evidence type="ECO:0000256" key="2">
    <source>
        <dbReference type="ARBA" id="ARBA00022801"/>
    </source>
</evidence>
<dbReference type="GO" id="GO:0097176">
    <property type="term" value="P:epoxide metabolic process"/>
    <property type="evidence" value="ECO:0007669"/>
    <property type="project" value="TreeGrafter"/>
</dbReference>
<keyword evidence="2" id="KW-0378">Hydrolase</keyword>
<proteinExistence type="inferred from homology"/>
<dbReference type="InterPro" id="IPR000639">
    <property type="entry name" value="Epox_hydrolase-like"/>
</dbReference>
<evidence type="ECO:0000313" key="5">
    <source>
        <dbReference type="RefSeq" id="XP_038842147.1"/>
    </source>
</evidence>
<protein>
    <submittedName>
        <fullName evidence="5">Epoxide hydrolase 1-like</fullName>
    </submittedName>
</protein>
<dbReference type="Proteomes" id="UP000808372">
    <property type="component" value="Unplaced"/>
</dbReference>